<evidence type="ECO:0000313" key="2">
    <source>
        <dbReference type="EMBL" id="KAG5650082.1"/>
    </source>
</evidence>
<dbReference type="PANTHER" id="PTHR47842:SF3">
    <property type="entry name" value="DUF676 DOMAIN-CONTAINING PROTEIN"/>
    <property type="match status" value="1"/>
</dbReference>
<feature type="compositionally biased region" description="Basic and acidic residues" evidence="1">
    <location>
        <begin position="275"/>
        <end position="296"/>
    </location>
</feature>
<dbReference type="OrthoDB" id="3248508at2759"/>
<reference evidence="2" key="2">
    <citation type="submission" date="2021-10" db="EMBL/GenBank/DDBJ databases">
        <title>Phylogenomics reveals ancestral predisposition of the termite-cultivated fungus Termitomyces towards a domesticated lifestyle.</title>
        <authorList>
            <person name="Auxier B."/>
            <person name="Grum-Grzhimaylo A."/>
            <person name="Cardenas M.E."/>
            <person name="Lodge J.D."/>
            <person name="Laessoe T."/>
            <person name="Pedersen O."/>
            <person name="Smith M.E."/>
            <person name="Kuyper T.W."/>
            <person name="Franco-Molano E.A."/>
            <person name="Baroni T.J."/>
            <person name="Aanen D.K."/>
        </authorList>
    </citation>
    <scope>NUCLEOTIDE SEQUENCE</scope>
    <source>
        <strain evidence="2">D49</strain>
    </source>
</reference>
<dbReference type="Proteomes" id="UP000717328">
    <property type="component" value="Unassembled WGS sequence"/>
</dbReference>
<evidence type="ECO:0000256" key="1">
    <source>
        <dbReference type="SAM" id="MobiDB-lite"/>
    </source>
</evidence>
<dbReference type="AlphaFoldDB" id="A0A9P7GNB3"/>
<sequence length="368" mass="40886">MGHSMGGLLAAEAATHTSNIAINGNTRRIVGVVAFDTPYLGMHPHVVITGIASLFARNEEQKQQTNTTMNDPTKVTVVDSKVTDDWEAFKNTLDVRPISIRSSGSHSPSSTPLPSSPRPISLPFMDRTMAFISSHSDDPLVRWARKHADEPFSAGKRWIVEHFQFGSCMFDPSGLKDRYSRLVSWDGLWVNYWTQTVPRTQDSKDIIGDATDRAEVAYNDSALLDAGITTTSERYSHDPSLSPPVSPPPYYVPTKSETEALAKADRRTAKDIERQWKRDEKALKKEQKKRESDAKRASKVKSGRHFILRPTGLGQVLGGGERWEKVIIAGVDDEVAAHCGLFIRGQNLDYDGLVERVGKKVLAWAETL</sequence>
<evidence type="ECO:0000313" key="3">
    <source>
        <dbReference type="Proteomes" id="UP000717328"/>
    </source>
</evidence>
<protein>
    <recommendedName>
        <fullName evidence="4">AB hydrolase-1 domain-containing protein</fullName>
    </recommendedName>
</protein>
<name>A0A9P7GNB3_9AGAR</name>
<feature type="region of interest" description="Disordered" evidence="1">
    <location>
        <begin position="100"/>
        <end position="119"/>
    </location>
</feature>
<dbReference type="EMBL" id="JABCKI010000567">
    <property type="protein sequence ID" value="KAG5650082.1"/>
    <property type="molecule type" value="Genomic_DNA"/>
</dbReference>
<proteinExistence type="predicted"/>
<feature type="compositionally biased region" description="Pro residues" evidence="1">
    <location>
        <begin position="241"/>
        <end position="251"/>
    </location>
</feature>
<dbReference type="PANTHER" id="PTHR47842">
    <property type="entry name" value="EXPRESSED PROTEIN"/>
    <property type="match status" value="1"/>
</dbReference>
<feature type="region of interest" description="Disordered" evidence="1">
    <location>
        <begin position="233"/>
        <end position="256"/>
    </location>
</feature>
<dbReference type="InterPro" id="IPR029058">
    <property type="entry name" value="AB_hydrolase_fold"/>
</dbReference>
<reference evidence="2" key="1">
    <citation type="submission" date="2021-02" db="EMBL/GenBank/DDBJ databases">
        <authorList>
            <person name="Nieuwenhuis M."/>
            <person name="Van De Peppel L.J.J."/>
        </authorList>
    </citation>
    <scope>NUCLEOTIDE SEQUENCE</scope>
    <source>
        <strain evidence="2">D49</strain>
    </source>
</reference>
<dbReference type="SUPFAM" id="SSF53474">
    <property type="entry name" value="alpha/beta-Hydrolases"/>
    <property type="match status" value="1"/>
</dbReference>
<feature type="region of interest" description="Disordered" evidence="1">
    <location>
        <begin position="275"/>
        <end position="301"/>
    </location>
</feature>
<gene>
    <name evidence="2" type="ORF">H0H81_000843</name>
</gene>
<comment type="caution">
    <text evidence="2">The sequence shown here is derived from an EMBL/GenBank/DDBJ whole genome shotgun (WGS) entry which is preliminary data.</text>
</comment>
<accession>A0A9P7GNB3</accession>
<organism evidence="2 3">
    <name type="scientific">Sphagnurus paluster</name>
    <dbReference type="NCBI Taxonomy" id="117069"/>
    <lineage>
        <taxon>Eukaryota</taxon>
        <taxon>Fungi</taxon>
        <taxon>Dikarya</taxon>
        <taxon>Basidiomycota</taxon>
        <taxon>Agaricomycotina</taxon>
        <taxon>Agaricomycetes</taxon>
        <taxon>Agaricomycetidae</taxon>
        <taxon>Agaricales</taxon>
        <taxon>Tricholomatineae</taxon>
        <taxon>Lyophyllaceae</taxon>
        <taxon>Sphagnurus</taxon>
    </lineage>
</organism>
<evidence type="ECO:0008006" key="4">
    <source>
        <dbReference type="Google" id="ProtNLM"/>
    </source>
</evidence>
<keyword evidence="3" id="KW-1185">Reference proteome</keyword>